<dbReference type="Pfam" id="PF09084">
    <property type="entry name" value="NMT1"/>
    <property type="match status" value="1"/>
</dbReference>
<reference evidence="3 4" key="1">
    <citation type="submission" date="2019-02" db="EMBL/GenBank/DDBJ databases">
        <title>Deep-cultivation of Planctomycetes and their phenomic and genomic characterization uncovers novel biology.</title>
        <authorList>
            <person name="Wiegand S."/>
            <person name="Jogler M."/>
            <person name="Boedeker C."/>
            <person name="Pinto D."/>
            <person name="Vollmers J."/>
            <person name="Rivas-Marin E."/>
            <person name="Kohn T."/>
            <person name="Peeters S.H."/>
            <person name="Heuer A."/>
            <person name="Rast P."/>
            <person name="Oberbeckmann S."/>
            <person name="Bunk B."/>
            <person name="Jeske O."/>
            <person name="Meyerdierks A."/>
            <person name="Storesund J.E."/>
            <person name="Kallscheuer N."/>
            <person name="Luecker S."/>
            <person name="Lage O.M."/>
            <person name="Pohl T."/>
            <person name="Merkel B.J."/>
            <person name="Hornburger P."/>
            <person name="Mueller R.-W."/>
            <person name="Bruemmer F."/>
            <person name="Labrenz M."/>
            <person name="Spormann A.M."/>
            <person name="Op den Camp H."/>
            <person name="Overmann J."/>
            <person name="Amann R."/>
            <person name="Jetten M.S.M."/>
            <person name="Mascher T."/>
            <person name="Medema M.H."/>
            <person name="Devos D.P."/>
            <person name="Kaster A.-K."/>
            <person name="Ovreas L."/>
            <person name="Rohde M."/>
            <person name="Galperin M.Y."/>
            <person name="Jogler C."/>
        </authorList>
    </citation>
    <scope>NUCLEOTIDE SEQUENCE [LARGE SCALE GENOMIC DNA]</scope>
    <source>
        <strain evidence="3 4">K23_9</strain>
    </source>
</reference>
<evidence type="ECO:0000313" key="3">
    <source>
        <dbReference type="EMBL" id="QDT09523.1"/>
    </source>
</evidence>
<evidence type="ECO:0000259" key="2">
    <source>
        <dbReference type="Pfam" id="PF09084"/>
    </source>
</evidence>
<dbReference type="PROSITE" id="PS51257">
    <property type="entry name" value="PROKAR_LIPOPROTEIN"/>
    <property type="match status" value="1"/>
</dbReference>
<dbReference type="Proteomes" id="UP000319817">
    <property type="component" value="Chromosome"/>
</dbReference>
<proteinExistence type="predicted"/>
<dbReference type="InterPro" id="IPR027939">
    <property type="entry name" value="NMT1/THI5"/>
</dbReference>
<keyword evidence="1" id="KW-0732">Signal</keyword>
<feature type="signal peptide" evidence="1">
    <location>
        <begin position="1"/>
        <end position="25"/>
    </location>
</feature>
<dbReference type="AlphaFoldDB" id="A0A517NQY0"/>
<name>A0A517NQY0_9BACT</name>
<dbReference type="EMBL" id="CP036526">
    <property type="protein sequence ID" value="QDT09523.1"/>
    <property type="molecule type" value="Genomic_DNA"/>
</dbReference>
<keyword evidence="4" id="KW-1185">Reference proteome</keyword>
<accession>A0A517NQY0</accession>
<feature type="chain" id="PRO_5022130426" evidence="1">
    <location>
        <begin position="26"/>
        <end position="323"/>
    </location>
</feature>
<organism evidence="3 4">
    <name type="scientific">Stieleria marina</name>
    <dbReference type="NCBI Taxonomy" id="1930275"/>
    <lineage>
        <taxon>Bacteria</taxon>
        <taxon>Pseudomonadati</taxon>
        <taxon>Planctomycetota</taxon>
        <taxon>Planctomycetia</taxon>
        <taxon>Pirellulales</taxon>
        <taxon>Pirellulaceae</taxon>
        <taxon>Stieleria</taxon>
    </lineage>
</organism>
<dbReference type="PANTHER" id="PTHR31528:SF3">
    <property type="entry name" value="THIAMINE BIOSYNTHESIS PROTEIN HI_0357-RELATED"/>
    <property type="match status" value="1"/>
</dbReference>
<dbReference type="InterPro" id="IPR015168">
    <property type="entry name" value="SsuA/THI5"/>
</dbReference>
<dbReference type="SUPFAM" id="SSF53850">
    <property type="entry name" value="Periplasmic binding protein-like II"/>
    <property type="match status" value="1"/>
</dbReference>
<dbReference type="Gene3D" id="3.40.190.10">
    <property type="entry name" value="Periplasmic binding protein-like II"/>
    <property type="match status" value="2"/>
</dbReference>
<dbReference type="PANTHER" id="PTHR31528">
    <property type="entry name" value="4-AMINO-5-HYDROXYMETHYL-2-METHYLPYRIMIDINE PHOSPHATE SYNTHASE THI11-RELATED"/>
    <property type="match status" value="1"/>
</dbReference>
<sequence length="323" mass="35264" precursor="true">MKFLSFHFAVALAITLASGCSRSTAPPMSTTRSIVTVQLNWKAESEHGGLYQAQADELYTQAGLTVAITPGGINAPIGPELELGRCQFAMANADDVVLLRNEGVDIVAVLAAMQNHPRCIMVRADSDVQTFKDLRGTTFQHGPRPYVEFMRSQGLLDQVNEVPYQGSVAPLVADANVVIQGYSFSEPLLAAEQGVEVRTMMASELGFNPYSSVLVTTGKLIRENPTLVQQFVTATRTGWQNYLTDPAKGNALILADNQQMTGATLNRGMKELRKLARPDDLPLKSVGQMSPERWSTLVEQLIELKLVDADKVIASDCYNIDFL</sequence>
<evidence type="ECO:0000313" key="4">
    <source>
        <dbReference type="Proteomes" id="UP000319817"/>
    </source>
</evidence>
<dbReference type="GO" id="GO:0009228">
    <property type="term" value="P:thiamine biosynthetic process"/>
    <property type="evidence" value="ECO:0007669"/>
    <property type="project" value="InterPro"/>
</dbReference>
<evidence type="ECO:0000256" key="1">
    <source>
        <dbReference type="SAM" id="SignalP"/>
    </source>
</evidence>
<feature type="domain" description="SsuA/THI5-like" evidence="2">
    <location>
        <begin position="45"/>
        <end position="247"/>
    </location>
</feature>
<gene>
    <name evidence="3" type="ORF">K239x_14690</name>
</gene>
<protein>
    <submittedName>
        <fullName evidence="3">NMT1/THI5 like protein</fullName>
    </submittedName>
</protein>